<keyword evidence="2" id="KW-1185">Reference proteome</keyword>
<organism evidence="1 2">
    <name type="scientific">Mycobacterium europaeum</name>
    <dbReference type="NCBI Taxonomy" id="761804"/>
    <lineage>
        <taxon>Bacteria</taxon>
        <taxon>Bacillati</taxon>
        <taxon>Actinomycetota</taxon>
        <taxon>Actinomycetes</taxon>
        <taxon>Mycobacteriales</taxon>
        <taxon>Mycobacteriaceae</taxon>
        <taxon>Mycobacterium</taxon>
        <taxon>Mycobacterium simiae complex</taxon>
    </lineage>
</organism>
<dbReference type="GO" id="GO:0003824">
    <property type="term" value="F:catalytic activity"/>
    <property type="evidence" value="ECO:0007669"/>
    <property type="project" value="InterPro"/>
</dbReference>
<dbReference type="STRING" id="761804.BN000_01200"/>
<dbReference type="GO" id="GO:0008610">
    <property type="term" value="P:lipid biosynthetic process"/>
    <property type="evidence" value="ECO:0007669"/>
    <property type="project" value="UniProtKB-ARBA"/>
</dbReference>
<dbReference type="Pfam" id="PF00668">
    <property type="entry name" value="Condensation"/>
    <property type="match status" value="1"/>
</dbReference>
<dbReference type="RefSeq" id="WP_085242467.1">
    <property type="nucleotide sequence ID" value="NZ_CTEC01000001.1"/>
</dbReference>
<dbReference type="Gene3D" id="3.30.559.10">
    <property type="entry name" value="Chloramphenicol acetyltransferase-like domain"/>
    <property type="match status" value="1"/>
</dbReference>
<evidence type="ECO:0000313" key="2">
    <source>
        <dbReference type="Proteomes" id="UP000199601"/>
    </source>
</evidence>
<gene>
    <name evidence="1" type="primary">papA2</name>
    <name evidence="1" type="ORF">BN000_01200</name>
</gene>
<dbReference type="AlphaFoldDB" id="A0A0U1D2W3"/>
<proteinExistence type="predicted"/>
<sequence length="476" mass="52433">MFGITTLRDWTPQANPVICWHASAAAKAKAAEAPVSPVPPSYQQTQHLRRYSDHAARGLDMSRLMIFTWDVPGRCDVRAMSYAINAHIRRHDTYHSWFEYRDANHIVRHTIADPADIELEPIDHGPLTPEELRDHISTPQPLQWDCFFFGVVQSDDRFTFFASIAHLCVDPMIVGVLFTEIHLMYAALVGGDAPVELPEAGRYGDYCVRQREEMDALTADSPEVRAWIEFAAGNGGTLPYFPLSLGDLSVPYAGKLVTETLLDERQTERFERACVAAGARFSGGVFGCAGLTHRQLTGADAFSVVTTTDTRRTPTELMTTGWFTGLVPVTVGVGAGLFEDAAHSAQTSFDSGIELAIVPFDRVLELAPPEAGLSRPRPGNFVMSFLDASIAPLSSVANSDLNFRIYDEGRVSHQVSLWVIRLQHETKVTVLFPDNPVARESVGRYIEAMRSAYVRVADGRSSQAVAHSRAPLTALT</sequence>
<dbReference type="OrthoDB" id="9123229at2"/>
<dbReference type="InterPro" id="IPR023213">
    <property type="entry name" value="CAT-like_dom_sf"/>
</dbReference>
<reference evidence="2" key="1">
    <citation type="submission" date="2015-03" db="EMBL/GenBank/DDBJ databases">
        <authorList>
            <person name="Urmite Genomes"/>
        </authorList>
    </citation>
    <scope>NUCLEOTIDE SEQUENCE [LARGE SCALE GENOMIC DNA]</scope>
    <source>
        <strain evidence="2">CSUR P1344</strain>
    </source>
</reference>
<accession>A0A0U1D2W3</accession>
<evidence type="ECO:0000313" key="1">
    <source>
        <dbReference type="EMBL" id="CQD06068.1"/>
    </source>
</evidence>
<dbReference type="SUPFAM" id="SSF52777">
    <property type="entry name" value="CoA-dependent acyltransferases"/>
    <property type="match status" value="2"/>
</dbReference>
<dbReference type="Proteomes" id="UP000199601">
    <property type="component" value="Unassembled WGS sequence"/>
</dbReference>
<name>A0A0U1D2W3_9MYCO</name>
<protein>
    <submittedName>
        <fullName evidence="1">Polyketide synthase</fullName>
    </submittedName>
</protein>
<dbReference type="EMBL" id="CTEC01000001">
    <property type="protein sequence ID" value="CQD06068.1"/>
    <property type="molecule type" value="Genomic_DNA"/>
</dbReference>
<dbReference type="Gene3D" id="3.30.559.30">
    <property type="entry name" value="Nonribosomal peptide synthetase, condensation domain"/>
    <property type="match status" value="1"/>
</dbReference>
<dbReference type="InterPro" id="IPR001242">
    <property type="entry name" value="Condensation_dom"/>
</dbReference>